<feature type="region of interest" description="Disordered" evidence="2">
    <location>
        <begin position="40"/>
        <end position="84"/>
    </location>
</feature>
<name>A0AAV5HP89_9ROSI</name>
<dbReference type="AlphaFoldDB" id="A0AAV5HP89"/>
<reference evidence="3 4" key="1">
    <citation type="journal article" date="2021" name="Commun. Biol.">
        <title>The genome of Shorea leprosula (Dipterocarpaceae) highlights the ecological relevance of drought in aseasonal tropical rainforests.</title>
        <authorList>
            <person name="Ng K.K.S."/>
            <person name="Kobayashi M.J."/>
            <person name="Fawcett J.A."/>
            <person name="Hatakeyama M."/>
            <person name="Paape T."/>
            <person name="Ng C.H."/>
            <person name="Ang C.C."/>
            <person name="Tnah L.H."/>
            <person name="Lee C.T."/>
            <person name="Nishiyama T."/>
            <person name="Sese J."/>
            <person name="O'Brien M.J."/>
            <person name="Copetti D."/>
            <person name="Mohd Noor M.I."/>
            <person name="Ong R.C."/>
            <person name="Putra M."/>
            <person name="Sireger I.Z."/>
            <person name="Indrioko S."/>
            <person name="Kosugi Y."/>
            <person name="Izuno A."/>
            <person name="Isagi Y."/>
            <person name="Lee S.L."/>
            <person name="Shimizu K.K."/>
        </authorList>
    </citation>
    <scope>NUCLEOTIDE SEQUENCE [LARGE SCALE GENOMIC DNA]</scope>
    <source>
        <strain evidence="3">214</strain>
    </source>
</reference>
<comment type="caution">
    <text evidence="3">The sequence shown here is derived from an EMBL/GenBank/DDBJ whole genome shotgun (WGS) entry which is preliminary data.</text>
</comment>
<sequence>MASFHDAQEFRGNQGEDEEVDVILVEPIAMIMLLELQDSPRTAIPKSSASSSAGGDSDDCRASTSSSDIATEETPSEGYSAPVASVEGEVAVPEGWESKGEQDGAATVKGYKKLEEMVRRYQIPKTILIRAGTPNEKACSVSRTGWVPVLGMLAKAVVFRLLFLCRLCPSTNGTRWYYIFGREKMMRFTNIINKVTRWKRQFVFVHDTRTERINNELAARLSEWRTPNTYMNYPQLASGDVDLKNRLLNHVKARGLVDLEALVTPEQIALLGILERQRQRAQGSRNCGAVSGSQCQTHFDERPPAALGRSSQHRSSRSAQRPCAEQRVEPALSSSRRCVREDSNAEDDIPLIRRRTTTGSQPAPAAAARAANVPPTPACEVVEPALASSSVAGPRIAYPDGFSYVRTECQAAMLQGMQNFVPPADWLCAKGHVQQHGGHAALIKLMDAFSYTVALFECEQGARVQNHKLEHNCKQLAFEKASLADEVNELKEELERAQVEKETGIQAAREELGRVEERARKAESDKERTLHKLSALRERRDVCLARAQGAEWLVGAEMFQDAVAVASANTTTDSFNKVRGKVLQVRADFPMGELAFFKGEEIDEEGKSLAQPADTQDMPVEPSSTPPSAQPHPQPTSATVPTPSPSYRPSPAWSVSAPNDAFIPVDLTDD</sequence>
<gene>
    <name evidence="3" type="ORF">SLEP1_g4458</name>
</gene>
<keyword evidence="1" id="KW-0175">Coiled coil</keyword>
<dbReference type="Proteomes" id="UP001054252">
    <property type="component" value="Unassembled WGS sequence"/>
</dbReference>
<evidence type="ECO:0000256" key="1">
    <source>
        <dbReference type="SAM" id="Coils"/>
    </source>
</evidence>
<feature type="coiled-coil region" evidence="1">
    <location>
        <begin position="473"/>
        <end position="539"/>
    </location>
</feature>
<proteinExistence type="predicted"/>
<organism evidence="3 4">
    <name type="scientific">Rubroshorea leprosula</name>
    <dbReference type="NCBI Taxonomy" id="152421"/>
    <lineage>
        <taxon>Eukaryota</taxon>
        <taxon>Viridiplantae</taxon>
        <taxon>Streptophyta</taxon>
        <taxon>Embryophyta</taxon>
        <taxon>Tracheophyta</taxon>
        <taxon>Spermatophyta</taxon>
        <taxon>Magnoliopsida</taxon>
        <taxon>eudicotyledons</taxon>
        <taxon>Gunneridae</taxon>
        <taxon>Pentapetalae</taxon>
        <taxon>rosids</taxon>
        <taxon>malvids</taxon>
        <taxon>Malvales</taxon>
        <taxon>Dipterocarpaceae</taxon>
        <taxon>Rubroshorea</taxon>
    </lineage>
</organism>
<evidence type="ECO:0000256" key="2">
    <source>
        <dbReference type="SAM" id="MobiDB-lite"/>
    </source>
</evidence>
<feature type="region of interest" description="Disordered" evidence="2">
    <location>
        <begin position="285"/>
        <end position="363"/>
    </location>
</feature>
<protein>
    <submittedName>
        <fullName evidence="3">Uncharacterized protein</fullName>
    </submittedName>
</protein>
<feature type="compositionally biased region" description="Pro residues" evidence="2">
    <location>
        <begin position="624"/>
        <end position="634"/>
    </location>
</feature>
<feature type="region of interest" description="Disordered" evidence="2">
    <location>
        <begin position="604"/>
        <end position="670"/>
    </location>
</feature>
<evidence type="ECO:0000313" key="3">
    <source>
        <dbReference type="EMBL" id="GKU90468.1"/>
    </source>
</evidence>
<accession>A0AAV5HP89</accession>
<feature type="compositionally biased region" description="Polar residues" evidence="2">
    <location>
        <begin position="285"/>
        <end position="297"/>
    </location>
</feature>
<keyword evidence="4" id="KW-1185">Reference proteome</keyword>
<evidence type="ECO:0000313" key="4">
    <source>
        <dbReference type="Proteomes" id="UP001054252"/>
    </source>
</evidence>
<dbReference type="EMBL" id="BPVZ01000004">
    <property type="protein sequence ID" value="GKU90468.1"/>
    <property type="molecule type" value="Genomic_DNA"/>
</dbReference>